<keyword evidence="1" id="KW-0732">Signal</keyword>
<gene>
    <name evidence="2" type="ORF">DDE83_003469</name>
</gene>
<comment type="caution">
    <text evidence="2">The sequence shown here is derived from an EMBL/GenBank/DDBJ whole genome shotgun (WGS) entry which is preliminary data.</text>
</comment>
<accession>A0A364N7T8</accession>
<proteinExistence type="predicted"/>
<sequence length="292" mass="31820">MVSFRLFRSLFLATMLLSTCLAQAENHATGSCVDPTTAFNSTGQVSFQFEAFPDQDWDFSLIMWDIRGRGPVPVHHNHVFESYISAPPRALTRGCWYSFGGINASASGPGANGCEGVLSGDCIDLLSEISYPTGLTGDDGEDIRCERFPDHDRIKDACPDEILTSNLVYEHFDFSDQTCNSSSPPWASVPDQYQTFSIGRVGSGPHTSDRNVDSFVWYDLHVQRPIPFVITIPVDVRNSETQVVCVAPDHVAEGSRKPEQDEPWESSGVGVCTPAAGQLAAFAAIAAAAAWY</sequence>
<dbReference type="EMBL" id="QGDH01000039">
    <property type="protein sequence ID" value="RAR13213.1"/>
    <property type="molecule type" value="Genomic_DNA"/>
</dbReference>
<organism evidence="2 3">
    <name type="scientific">Stemphylium lycopersici</name>
    <name type="common">Tomato gray leaf spot disease fungus</name>
    <name type="synonym">Thyrospora lycopersici</name>
    <dbReference type="NCBI Taxonomy" id="183478"/>
    <lineage>
        <taxon>Eukaryota</taxon>
        <taxon>Fungi</taxon>
        <taxon>Dikarya</taxon>
        <taxon>Ascomycota</taxon>
        <taxon>Pezizomycotina</taxon>
        <taxon>Dothideomycetes</taxon>
        <taxon>Pleosporomycetidae</taxon>
        <taxon>Pleosporales</taxon>
        <taxon>Pleosporineae</taxon>
        <taxon>Pleosporaceae</taxon>
        <taxon>Stemphylium</taxon>
    </lineage>
</organism>
<protein>
    <submittedName>
        <fullName evidence="2">Uncharacterized protein</fullName>
    </submittedName>
</protein>
<dbReference type="STRING" id="183478.A0A364N7T8"/>
<dbReference type="Proteomes" id="UP000249619">
    <property type="component" value="Unassembled WGS sequence"/>
</dbReference>
<dbReference type="AlphaFoldDB" id="A0A364N7T8"/>
<evidence type="ECO:0000256" key="1">
    <source>
        <dbReference type="SAM" id="SignalP"/>
    </source>
</evidence>
<feature type="signal peptide" evidence="1">
    <location>
        <begin position="1"/>
        <end position="22"/>
    </location>
</feature>
<evidence type="ECO:0000313" key="3">
    <source>
        <dbReference type="Proteomes" id="UP000249619"/>
    </source>
</evidence>
<feature type="chain" id="PRO_5016628506" evidence="1">
    <location>
        <begin position="23"/>
        <end position="292"/>
    </location>
</feature>
<reference evidence="3" key="1">
    <citation type="submission" date="2018-05" db="EMBL/GenBank/DDBJ databases">
        <title>Draft genome sequence of Stemphylium lycopersici strain CIDEFI 213.</title>
        <authorList>
            <person name="Medina R."/>
            <person name="Franco M.E.E."/>
            <person name="Lucentini C.G."/>
            <person name="Saparrat M.C.N."/>
            <person name="Balatti P.A."/>
        </authorList>
    </citation>
    <scope>NUCLEOTIDE SEQUENCE [LARGE SCALE GENOMIC DNA]</scope>
    <source>
        <strain evidence="3">CIDEFI 213</strain>
    </source>
</reference>
<evidence type="ECO:0000313" key="2">
    <source>
        <dbReference type="EMBL" id="RAR13213.1"/>
    </source>
</evidence>
<name>A0A364N7T8_STELY</name>
<keyword evidence="3" id="KW-1185">Reference proteome</keyword>